<dbReference type="InterPro" id="IPR018011">
    <property type="entry name" value="Carb_sulfotrans_8-10"/>
</dbReference>
<dbReference type="PANTHER" id="PTHR12137">
    <property type="entry name" value="CARBOHYDRATE SULFOTRANSFERASE"/>
    <property type="match status" value="1"/>
</dbReference>
<dbReference type="KEGG" id="aqu:100635685"/>
<dbReference type="PANTHER" id="PTHR12137:SF54">
    <property type="entry name" value="CARBOHYDRATE SULFOTRANSFERASE"/>
    <property type="match status" value="1"/>
</dbReference>
<evidence type="ECO:0000256" key="7">
    <source>
        <dbReference type="ARBA" id="ARBA00023136"/>
    </source>
</evidence>
<dbReference type="InterPro" id="IPR005331">
    <property type="entry name" value="Sulfotransferase"/>
</dbReference>
<name>A0AAN0ICX9_AMPQE</name>
<evidence type="ECO:0000256" key="5">
    <source>
        <dbReference type="ARBA" id="ARBA00022989"/>
    </source>
</evidence>
<dbReference type="Proteomes" id="UP000007879">
    <property type="component" value="Unassembled WGS sequence"/>
</dbReference>
<evidence type="ECO:0000256" key="4">
    <source>
        <dbReference type="ARBA" id="ARBA00022692"/>
    </source>
</evidence>
<comment type="similarity">
    <text evidence="2 9">Belongs to the sulfotransferase 2 family.</text>
</comment>
<comment type="subcellular location">
    <subcellularLocation>
        <location evidence="1 9">Golgi apparatus membrane</location>
        <topology evidence="1 9">Single-pass type II membrane protein</topology>
    </subcellularLocation>
</comment>
<sequence length="384" mass="44626">MVLRTRKLVFFLLVMAFLYMLWSFKVVLYEEPTSVQPSNLKRILHTPATADSPDSIAVSEEAYSLTTEASSAVSRHTHDTPHSSSISELPEIFRRGLWQRVQVAAFCQRHGFSGLNHTLPDANYSFRSEVFRHMIYDNKSQSLFCFMPKVGCTNMRSTLLLSHNLIPAFLPRMNRKKYLVEKKLERAMKTIAFTNDRLTDEERLRIIRTYKRFTILRHPLERLLSAYIDKIRDPKTSDGSPLSYFDRLKDAILSATGVHGNANVSFNAFLQWLVSQDYTALNEHFMPQYYNCEPCRMDYHFYGNFENFSEDANSILEEFKPGLRLAISDSYHKQTSTTSLLMSSYYAGVPPWLKKALHENLSLELEFYHCLFPQHEHLTKELLS</sequence>
<dbReference type="AlphaFoldDB" id="A0AAN0ICX9"/>
<organism evidence="10 11">
    <name type="scientific">Amphimedon queenslandica</name>
    <name type="common">Sponge</name>
    <dbReference type="NCBI Taxonomy" id="400682"/>
    <lineage>
        <taxon>Eukaryota</taxon>
        <taxon>Metazoa</taxon>
        <taxon>Porifera</taxon>
        <taxon>Demospongiae</taxon>
        <taxon>Heteroscleromorpha</taxon>
        <taxon>Haplosclerida</taxon>
        <taxon>Niphatidae</taxon>
        <taxon>Amphimedon</taxon>
    </lineage>
</organism>
<evidence type="ECO:0000256" key="6">
    <source>
        <dbReference type="ARBA" id="ARBA00023034"/>
    </source>
</evidence>
<keyword evidence="11" id="KW-1185">Reference proteome</keyword>
<evidence type="ECO:0000256" key="9">
    <source>
        <dbReference type="RuleBase" id="RU364020"/>
    </source>
</evidence>
<keyword evidence="9" id="KW-0119">Carbohydrate metabolism</keyword>
<keyword evidence="9" id="KW-0735">Signal-anchor</keyword>
<keyword evidence="5" id="KW-1133">Transmembrane helix</keyword>
<reference evidence="10" key="2">
    <citation type="submission" date="2024-06" db="UniProtKB">
        <authorList>
            <consortium name="EnsemblMetazoa"/>
        </authorList>
    </citation>
    <scope>IDENTIFICATION</scope>
</reference>
<keyword evidence="3 9" id="KW-0808">Transferase</keyword>
<evidence type="ECO:0000256" key="1">
    <source>
        <dbReference type="ARBA" id="ARBA00004323"/>
    </source>
</evidence>
<dbReference type="GO" id="GO:0008146">
    <property type="term" value="F:sulfotransferase activity"/>
    <property type="evidence" value="ECO:0007669"/>
    <property type="project" value="InterPro"/>
</dbReference>
<dbReference type="EC" id="2.8.2.-" evidence="9"/>
<dbReference type="GO" id="GO:0016051">
    <property type="term" value="P:carbohydrate biosynthetic process"/>
    <property type="evidence" value="ECO:0007669"/>
    <property type="project" value="InterPro"/>
</dbReference>
<keyword evidence="6 9" id="KW-0333">Golgi apparatus</keyword>
<evidence type="ECO:0000256" key="2">
    <source>
        <dbReference type="ARBA" id="ARBA00006339"/>
    </source>
</evidence>
<reference evidence="11" key="1">
    <citation type="journal article" date="2010" name="Nature">
        <title>The Amphimedon queenslandica genome and the evolution of animal complexity.</title>
        <authorList>
            <person name="Srivastava M."/>
            <person name="Simakov O."/>
            <person name="Chapman J."/>
            <person name="Fahey B."/>
            <person name="Gauthier M.E."/>
            <person name="Mitros T."/>
            <person name="Richards G.S."/>
            <person name="Conaco C."/>
            <person name="Dacre M."/>
            <person name="Hellsten U."/>
            <person name="Larroux C."/>
            <person name="Putnam N.H."/>
            <person name="Stanke M."/>
            <person name="Adamska M."/>
            <person name="Darling A."/>
            <person name="Degnan S.M."/>
            <person name="Oakley T.H."/>
            <person name="Plachetzki D.C."/>
            <person name="Zhai Y."/>
            <person name="Adamski M."/>
            <person name="Calcino A."/>
            <person name="Cummins S.F."/>
            <person name="Goodstein D.M."/>
            <person name="Harris C."/>
            <person name="Jackson D.J."/>
            <person name="Leys S.P."/>
            <person name="Shu S."/>
            <person name="Woodcroft B.J."/>
            <person name="Vervoort M."/>
            <person name="Kosik K.S."/>
            <person name="Manning G."/>
            <person name="Degnan B.M."/>
            <person name="Rokhsar D.S."/>
        </authorList>
    </citation>
    <scope>NUCLEOTIDE SEQUENCE [LARGE SCALE GENOMIC DNA]</scope>
</reference>
<keyword evidence="4" id="KW-0812">Transmembrane</keyword>
<accession>A0AAN0ICX9</accession>
<evidence type="ECO:0000256" key="3">
    <source>
        <dbReference type="ARBA" id="ARBA00022679"/>
    </source>
</evidence>
<dbReference type="GeneID" id="100635685"/>
<keyword evidence="8 9" id="KW-0325">Glycoprotein</keyword>
<protein>
    <recommendedName>
        <fullName evidence="9">Carbohydrate sulfotransferase</fullName>
        <ecNumber evidence="9">2.8.2.-</ecNumber>
    </recommendedName>
</protein>
<dbReference type="RefSeq" id="XP_003385546.1">
    <property type="nucleotide sequence ID" value="XM_003385498.2"/>
</dbReference>
<dbReference type="Pfam" id="PF03567">
    <property type="entry name" value="Sulfotransfer_2"/>
    <property type="match status" value="1"/>
</dbReference>
<evidence type="ECO:0000256" key="8">
    <source>
        <dbReference type="ARBA" id="ARBA00023180"/>
    </source>
</evidence>
<dbReference type="GO" id="GO:0000139">
    <property type="term" value="C:Golgi membrane"/>
    <property type="evidence" value="ECO:0007669"/>
    <property type="project" value="UniProtKB-SubCell"/>
</dbReference>
<evidence type="ECO:0000313" key="11">
    <source>
        <dbReference type="Proteomes" id="UP000007879"/>
    </source>
</evidence>
<dbReference type="EnsemblMetazoa" id="XM_003385498.2">
    <property type="protein sequence ID" value="XP_003385546.1"/>
    <property type="gene ID" value="LOC100635685"/>
</dbReference>
<evidence type="ECO:0000313" key="10">
    <source>
        <dbReference type="EnsemblMetazoa" id="XP_003385546.1"/>
    </source>
</evidence>
<proteinExistence type="inferred from homology"/>
<keyword evidence="7" id="KW-0472">Membrane</keyword>